<comment type="function">
    <text evidence="8">Catalyzes the last two sequential reactions in the de novo biosynthetic pathway for UDP-N-acetylglucosamine (UDP-GlcNAc). The C-terminal domain catalyzes the transfer of acetyl group from acetyl coenzyme A to glucosamine-1-phosphate (GlcN-1-P) to produce N-acetylglucosamine-1-phosphate (GlcNAc-1-P), which is converted into UDP-GlcNAc by the transfer of uridine 5-monophosphate (from uridine 5-triphosphate), a reaction catalyzed by the N-terminal domain.</text>
</comment>
<dbReference type="GO" id="GO:0003977">
    <property type="term" value="F:UDP-N-acetylglucosamine diphosphorylase activity"/>
    <property type="evidence" value="ECO:0007669"/>
    <property type="project" value="UniProtKB-EC"/>
</dbReference>
<evidence type="ECO:0000256" key="7">
    <source>
        <dbReference type="ARBA" id="ARBA00048493"/>
    </source>
</evidence>
<keyword evidence="5" id="KW-0012">Acyltransferase</keyword>
<comment type="caution">
    <text evidence="10">The sequence shown here is derived from an EMBL/GenBank/DDBJ whole genome shotgun (WGS) entry which is preliminary data.</text>
</comment>
<evidence type="ECO:0000259" key="9">
    <source>
        <dbReference type="Pfam" id="PF12804"/>
    </source>
</evidence>
<sequence>MTGIILAAGKSQRMKSDLPKVLLPLAGKPLLFYVLKVAQESGLARIIIVVGRSHNQVKKALAGAKVEFVLQKKLLGTADAVKTCANLLTDNEEIVVFCGDTPLLTAKTIKKLIAVHQQAKADATVLTAILENPSGYGRIIRDAQSQVTAIVEERDASDKIKKIKEINSGVFVFRWQSLRPILNELKPSPITNEYYLTDAIVALKASGAKVVAYCTPDSSEILGVNTKEEFEQVARILAKSDEAA</sequence>
<gene>
    <name evidence="10" type="ORF">ENW73_02570</name>
</gene>
<dbReference type="CDD" id="cd02540">
    <property type="entry name" value="GT2_GlmU_N_bac"/>
    <property type="match status" value="1"/>
</dbReference>
<dbReference type="EMBL" id="DTLI01000064">
    <property type="protein sequence ID" value="HHS51738.1"/>
    <property type="molecule type" value="Genomic_DNA"/>
</dbReference>
<protein>
    <submittedName>
        <fullName evidence="10">UDP-N-acetylglucosamine diphosphorylase</fullName>
    </submittedName>
</protein>
<comment type="catalytic activity">
    <reaction evidence="6">
        <text>alpha-D-glucosamine 1-phosphate + acetyl-CoA = N-acetyl-alpha-D-glucosamine 1-phosphate + CoA + H(+)</text>
        <dbReference type="Rhea" id="RHEA:13725"/>
        <dbReference type="ChEBI" id="CHEBI:15378"/>
        <dbReference type="ChEBI" id="CHEBI:57287"/>
        <dbReference type="ChEBI" id="CHEBI:57288"/>
        <dbReference type="ChEBI" id="CHEBI:57776"/>
        <dbReference type="ChEBI" id="CHEBI:58516"/>
        <dbReference type="EC" id="2.3.1.157"/>
    </reaction>
</comment>
<evidence type="ECO:0000256" key="2">
    <source>
        <dbReference type="ARBA" id="ARBA00007947"/>
    </source>
</evidence>
<keyword evidence="4" id="KW-0548">Nucleotidyltransferase</keyword>
<comment type="similarity">
    <text evidence="2">In the N-terminal section; belongs to the N-acetylglucosamine-1-phosphate uridyltransferase family.</text>
</comment>
<dbReference type="Pfam" id="PF12804">
    <property type="entry name" value="NTP_transf_3"/>
    <property type="match status" value="1"/>
</dbReference>
<feature type="domain" description="MobA-like NTP transferase" evidence="9">
    <location>
        <begin position="3"/>
        <end position="128"/>
    </location>
</feature>
<comment type="catalytic activity">
    <reaction evidence="7">
        <text>N-acetyl-alpha-D-glucosamine 1-phosphate + UTP + H(+) = UDP-N-acetyl-alpha-D-glucosamine + diphosphate</text>
        <dbReference type="Rhea" id="RHEA:13509"/>
        <dbReference type="ChEBI" id="CHEBI:15378"/>
        <dbReference type="ChEBI" id="CHEBI:33019"/>
        <dbReference type="ChEBI" id="CHEBI:46398"/>
        <dbReference type="ChEBI" id="CHEBI:57705"/>
        <dbReference type="ChEBI" id="CHEBI:57776"/>
        <dbReference type="EC" id="2.7.7.23"/>
    </reaction>
</comment>
<dbReference type="PANTHER" id="PTHR43584">
    <property type="entry name" value="NUCLEOTIDYL TRANSFERASE"/>
    <property type="match status" value="1"/>
</dbReference>
<dbReference type="InterPro" id="IPR029044">
    <property type="entry name" value="Nucleotide-diphossugar_trans"/>
</dbReference>
<comment type="similarity">
    <text evidence="1">In the C-terminal section; belongs to the transferase hexapeptide repeat family.</text>
</comment>
<dbReference type="SUPFAM" id="SSF53448">
    <property type="entry name" value="Nucleotide-diphospho-sugar transferases"/>
    <property type="match status" value="1"/>
</dbReference>
<keyword evidence="3" id="KW-0808">Transferase</keyword>
<reference evidence="10" key="1">
    <citation type="journal article" date="2020" name="mSystems">
        <title>Genome- and Community-Level Interaction Insights into Carbon Utilization and Element Cycling Functions of Hydrothermarchaeota in Hydrothermal Sediment.</title>
        <authorList>
            <person name="Zhou Z."/>
            <person name="Liu Y."/>
            <person name="Xu W."/>
            <person name="Pan J."/>
            <person name="Luo Z.H."/>
            <person name="Li M."/>
        </authorList>
    </citation>
    <scope>NUCLEOTIDE SEQUENCE [LARGE SCALE GENOMIC DNA]</scope>
    <source>
        <strain evidence="10">SpSt-876</strain>
    </source>
</reference>
<dbReference type="PANTHER" id="PTHR43584:SF3">
    <property type="entry name" value="BIFUNCTIONAL PROTEIN GLMU"/>
    <property type="match status" value="1"/>
</dbReference>
<dbReference type="GO" id="GO:0019134">
    <property type="term" value="F:glucosamine-1-phosphate N-acetyltransferase activity"/>
    <property type="evidence" value="ECO:0007669"/>
    <property type="project" value="UniProtKB-EC"/>
</dbReference>
<evidence type="ECO:0000256" key="8">
    <source>
        <dbReference type="ARBA" id="ARBA00049628"/>
    </source>
</evidence>
<name>A0A7C6E9U0_UNCW3</name>
<dbReference type="InterPro" id="IPR050065">
    <property type="entry name" value="GlmU-like"/>
</dbReference>
<dbReference type="Gene3D" id="3.90.550.10">
    <property type="entry name" value="Spore Coat Polysaccharide Biosynthesis Protein SpsA, Chain A"/>
    <property type="match status" value="1"/>
</dbReference>
<evidence type="ECO:0000256" key="1">
    <source>
        <dbReference type="ARBA" id="ARBA00007707"/>
    </source>
</evidence>
<evidence type="ECO:0000256" key="4">
    <source>
        <dbReference type="ARBA" id="ARBA00022695"/>
    </source>
</evidence>
<organism evidence="10">
    <name type="scientific">candidate division WOR-3 bacterium</name>
    <dbReference type="NCBI Taxonomy" id="2052148"/>
    <lineage>
        <taxon>Bacteria</taxon>
        <taxon>Bacteria division WOR-3</taxon>
    </lineage>
</organism>
<dbReference type="AlphaFoldDB" id="A0A7C6E9U0"/>
<evidence type="ECO:0000256" key="3">
    <source>
        <dbReference type="ARBA" id="ARBA00022679"/>
    </source>
</evidence>
<proteinExistence type="inferred from homology"/>
<evidence type="ECO:0000256" key="5">
    <source>
        <dbReference type="ARBA" id="ARBA00023315"/>
    </source>
</evidence>
<evidence type="ECO:0000256" key="6">
    <source>
        <dbReference type="ARBA" id="ARBA00048247"/>
    </source>
</evidence>
<evidence type="ECO:0000313" key="10">
    <source>
        <dbReference type="EMBL" id="HHS51738.1"/>
    </source>
</evidence>
<accession>A0A7C6E9U0</accession>
<dbReference type="InterPro" id="IPR025877">
    <property type="entry name" value="MobA-like_NTP_Trfase"/>
</dbReference>